<evidence type="ECO:0000313" key="15">
    <source>
        <dbReference type="EnsemblPlants" id="AES65248"/>
    </source>
</evidence>
<evidence type="ECO:0000313" key="16">
    <source>
        <dbReference type="Proteomes" id="UP000002051"/>
    </source>
</evidence>
<keyword evidence="7 12" id="KW-1133">Transmembrane helix</keyword>
<reference evidence="15" key="5">
    <citation type="submission" date="2015-04" db="UniProtKB">
        <authorList>
            <consortium name="EnsemblPlants"/>
        </authorList>
    </citation>
    <scope>IDENTIFICATION</scope>
    <source>
        <strain evidence="15">cv. Jemalong A17</strain>
    </source>
</reference>
<organism evidence="13">
    <name type="scientific">Medicago truncatula</name>
    <name type="common">Barrel medic</name>
    <name type="synonym">Medicago tribuloides</name>
    <dbReference type="NCBI Taxonomy" id="3880"/>
    <lineage>
        <taxon>Eukaryota</taxon>
        <taxon>Viridiplantae</taxon>
        <taxon>Streptophyta</taxon>
        <taxon>Embryophyta</taxon>
        <taxon>Tracheophyta</taxon>
        <taxon>Spermatophyta</taxon>
        <taxon>Magnoliopsida</taxon>
        <taxon>eudicotyledons</taxon>
        <taxon>Gunneridae</taxon>
        <taxon>Pentapetalae</taxon>
        <taxon>rosids</taxon>
        <taxon>fabids</taxon>
        <taxon>Fabales</taxon>
        <taxon>Fabaceae</taxon>
        <taxon>Papilionoideae</taxon>
        <taxon>50 kb inversion clade</taxon>
        <taxon>NPAAA clade</taxon>
        <taxon>Hologalegina</taxon>
        <taxon>IRL clade</taxon>
        <taxon>Trifolieae</taxon>
        <taxon>Medicago</taxon>
    </lineage>
</organism>
<evidence type="ECO:0000256" key="4">
    <source>
        <dbReference type="ARBA" id="ARBA00022617"/>
    </source>
</evidence>
<keyword evidence="8" id="KW-0560">Oxidoreductase</keyword>
<evidence type="ECO:0000256" key="5">
    <source>
        <dbReference type="ARBA" id="ARBA00022692"/>
    </source>
</evidence>
<evidence type="ECO:0000256" key="12">
    <source>
        <dbReference type="SAM" id="Phobius"/>
    </source>
</evidence>
<gene>
    <name evidence="14" type="ordered locus">MTR_2g037130</name>
    <name evidence="13" type="ORF">MtrDRAFT_AC157504g3v2</name>
</gene>
<accession>Q2HS01</accession>
<dbReference type="EMBL" id="CM001218">
    <property type="protein sequence ID" value="AES65248.1"/>
    <property type="molecule type" value="Genomic_DNA"/>
</dbReference>
<protein>
    <submittedName>
        <fullName evidence="14">Cinnamate 4-hydroxylase, putative</fullName>
    </submittedName>
</protein>
<evidence type="ECO:0000256" key="6">
    <source>
        <dbReference type="ARBA" id="ARBA00022723"/>
    </source>
</evidence>
<dbReference type="GO" id="GO:0016020">
    <property type="term" value="C:membrane"/>
    <property type="evidence" value="ECO:0007669"/>
    <property type="project" value="UniProtKB-SubCell"/>
</dbReference>
<dbReference type="PANTHER" id="PTHR47948">
    <property type="entry name" value="TRANS-CINNAMATE 4-MONOOXYGENASE"/>
    <property type="match status" value="1"/>
</dbReference>
<evidence type="ECO:0000256" key="10">
    <source>
        <dbReference type="ARBA" id="ARBA00023033"/>
    </source>
</evidence>
<evidence type="ECO:0000256" key="8">
    <source>
        <dbReference type="ARBA" id="ARBA00023002"/>
    </source>
</evidence>
<dbReference type="GO" id="GO:0046872">
    <property type="term" value="F:metal ion binding"/>
    <property type="evidence" value="ECO:0007669"/>
    <property type="project" value="UniProtKB-KW"/>
</dbReference>
<keyword evidence="11 12" id="KW-0472">Membrane</keyword>
<keyword evidence="9" id="KW-0408">Iron</keyword>
<evidence type="ECO:0000256" key="1">
    <source>
        <dbReference type="ARBA" id="ARBA00001971"/>
    </source>
</evidence>
<comment type="cofactor">
    <cofactor evidence="1">
        <name>heme</name>
        <dbReference type="ChEBI" id="CHEBI:30413"/>
    </cofactor>
</comment>
<evidence type="ECO:0000313" key="13">
    <source>
        <dbReference type="EMBL" id="ABD33386.1"/>
    </source>
</evidence>
<feature type="transmembrane region" description="Helical" evidence="12">
    <location>
        <begin position="12"/>
        <end position="31"/>
    </location>
</feature>
<evidence type="ECO:0000313" key="14">
    <source>
        <dbReference type="EMBL" id="AES65248.1"/>
    </source>
</evidence>
<keyword evidence="4" id="KW-0349">Heme</keyword>
<keyword evidence="10" id="KW-0503">Monooxygenase</keyword>
<evidence type="ECO:0000256" key="9">
    <source>
        <dbReference type="ARBA" id="ARBA00023004"/>
    </source>
</evidence>
<dbReference type="EMBL" id="AC157504">
    <property type="protein sequence ID" value="ABD33386.1"/>
    <property type="molecule type" value="Genomic_DNA"/>
</dbReference>
<keyword evidence="5 12" id="KW-0812">Transmembrane</keyword>
<evidence type="ECO:0000256" key="11">
    <source>
        <dbReference type="ARBA" id="ARBA00023136"/>
    </source>
</evidence>
<sequence>MDLLLLRKTLLALFIAATIAIIISIICGKSFKLPPGPFPVPIYIYIFGNLLQVGDDLNHRNLTNYAKCMVTVLVRASTLETPIF</sequence>
<evidence type="ECO:0000256" key="2">
    <source>
        <dbReference type="ARBA" id="ARBA00004167"/>
    </source>
</evidence>
<keyword evidence="6" id="KW-0479">Metal-binding</keyword>
<dbReference type="AlphaFoldDB" id="Q2HS01"/>
<dbReference type="OMA" id="VSIFGNW"/>
<keyword evidence="16" id="KW-1185">Reference proteome</keyword>
<dbReference type="PaxDb" id="3880-AES65248"/>
<comment type="subcellular location">
    <subcellularLocation>
        <location evidence="2">Membrane</location>
        <topology evidence="2">Single-pass membrane protein</topology>
    </subcellularLocation>
</comment>
<reference evidence="14 16" key="4">
    <citation type="journal article" date="2014" name="BMC Genomics">
        <title>An improved genome release (version Mt4.0) for the model legume Medicago truncatula.</title>
        <authorList>
            <person name="Tang H."/>
            <person name="Krishnakumar V."/>
            <person name="Bidwell S."/>
            <person name="Rosen B."/>
            <person name="Chan A."/>
            <person name="Zhou S."/>
            <person name="Gentzbittel L."/>
            <person name="Childs K.L."/>
            <person name="Yandell M."/>
            <person name="Gundlach H."/>
            <person name="Mayer K.F."/>
            <person name="Schwartz D.C."/>
            <person name="Town C.D."/>
        </authorList>
    </citation>
    <scope>GENOME REANNOTATION</scope>
    <source>
        <strain evidence="15 16">cv. Jemalong A17</strain>
    </source>
</reference>
<evidence type="ECO:0000256" key="3">
    <source>
        <dbReference type="ARBA" id="ARBA00010617"/>
    </source>
</evidence>
<comment type="similarity">
    <text evidence="3">Belongs to the cytochrome P450 family.</text>
</comment>
<reference evidence="13" key="2">
    <citation type="submission" date="2007-03" db="EMBL/GenBank/DDBJ databases">
        <authorList>
            <consortium name="The International Medicago Genome Annotation Group"/>
        </authorList>
    </citation>
    <scope>NUCLEOTIDE SEQUENCE</scope>
</reference>
<name>Q2HS01_MEDTR</name>
<reference evidence="13" key="1">
    <citation type="submission" date="2005-03" db="EMBL/GenBank/DDBJ databases">
        <authorList>
            <person name="Town C.D."/>
        </authorList>
    </citation>
    <scope>NUCLEOTIDE SEQUENCE</scope>
</reference>
<dbReference type="STRING" id="3880.Q2HS01"/>
<proteinExistence type="inferred from homology"/>
<dbReference type="eggNOG" id="KOG0156">
    <property type="taxonomic scope" value="Eukaryota"/>
</dbReference>
<evidence type="ECO:0000256" key="7">
    <source>
        <dbReference type="ARBA" id="ARBA00022989"/>
    </source>
</evidence>
<dbReference type="EnsemblPlants" id="AES65248">
    <property type="protein sequence ID" value="AES65248"/>
    <property type="gene ID" value="MTR_2g037130"/>
</dbReference>
<dbReference type="Proteomes" id="UP000002051">
    <property type="component" value="Chromosome 2"/>
</dbReference>
<dbReference type="HOGENOM" id="CLU_2530857_0_0_1"/>
<reference evidence="14 16" key="3">
    <citation type="journal article" date="2011" name="Nature">
        <title>The Medicago genome provides insight into the evolution of rhizobial symbioses.</title>
        <authorList>
            <person name="Young N.D."/>
            <person name="Debelle F."/>
            <person name="Oldroyd G.E."/>
            <person name="Geurts R."/>
            <person name="Cannon S.B."/>
            <person name="Udvardi M.K."/>
            <person name="Benedito V.A."/>
            <person name="Mayer K.F."/>
            <person name="Gouzy J."/>
            <person name="Schoof H."/>
            <person name="Van de Peer Y."/>
            <person name="Proost S."/>
            <person name="Cook D.R."/>
            <person name="Meyers B.C."/>
            <person name="Spannagl M."/>
            <person name="Cheung F."/>
            <person name="De Mita S."/>
            <person name="Krishnakumar V."/>
            <person name="Gundlach H."/>
            <person name="Zhou S."/>
            <person name="Mudge J."/>
            <person name="Bharti A.K."/>
            <person name="Murray J.D."/>
            <person name="Naoumkina M.A."/>
            <person name="Rosen B."/>
            <person name="Silverstein K.A."/>
            <person name="Tang H."/>
            <person name="Rombauts S."/>
            <person name="Zhao P.X."/>
            <person name="Zhou P."/>
            <person name="Barbe V."/>
            <person name="Bardou P."/>
            <person name="Bechner M."/>
            <person name="Bellec A."/>
            <person name="Berger A."/>
            <person name="Berges H."/>
            <person name="Bidwell S."/>
            <person name="Bisseling T."/>
            <person name="Choisne N."/>
            <person name="Couloux A."/>
            <person name="Denny R."/>
            <person name="Deshpande S."/>
            <person name="Dai X."/>
            <person name="Doyle J.J."/>
            <person name="Dudez A.M."/>
            <person name="Farmer A.D."/>
            <person name="Fouteau S."/>
            <person name="Franken C."/>
            <person name="Gibelin C."/>
            <person name="Gish J."/>
            <person name="Goldstein S."/>
            <person name="Gonzalez A.J."/>
            <person name="Green P.J."/>
            <person name="Hallab A."/>
            <person name="Hartog M."/>
            <person name="Hua A."/>
            <person name="Humphray S.J."/>
            <person name="Jeong D.H."/>
            <person name="Jing Y."/>
            <person name="Jocker A."/>
            <person name="Kenton S.M."/>
            <person name="Kim D.J."/>
            <person name="Klee K."/>
            <person name="Lai H."/>
            <person name="Lang C."/>
            <person name="Lin S."/>
            <person name="Macmil S.L."/>
            <person name="Magdelenat G."/>
            <person name="Matthews L."/>
            <person name="McCorrison J."/>
            <person name="Monaghan E.L."/>
            <person name="Mun J.H."/>
            <person name="Najar F.Z."/>
            <person name="Nicholson C."/>
            <person name="Noirot C."/>
            <person name="O'Bleness M."/>
            <person name="Paule C.R."/>
            <person name="Poulain J."/>
            <person name="Prion F."/>
            <person name="Qin B."/>
            <person name="Qu C."/>
            <person name="Retzel E.F."/>
            <person name="Riddle C."/>
            <person name="Sallet E."/>
            <person name="Samain S."/>
            <person name="Samson N."/>
            <person name="Sanders I."/>
            <person name="Saurat O."/>
            <person name="Scarpelli C."/>
            <person name="Schiex T."/>
            <person name="Segurens B."/>
            <person name="Severin A.J."/>
            <person name="Sherrier D.J."/>
            <person name="Shi R."/>
            <person name="Sims S."/>
            <person name="Singer S.R."/>
            <person name="Sinharoy S."/>
            <person name="Sterck L."/>
            <person name="Viollet A."/>
            <person name="Wang B.B."/>
            <person name="Wang K."/>
            <person name="Wang M."/>
            <person name="Wang X."/>
            <person name="Warfsmann J."/>
            <person name="Weissenbach J."/>
            <person name="White D.D."/>
            <person name="White J.D."/>
            <person name="Wiley G.B."/>
            <person name="Wincker P."/>
            <person name="Xing Y."/>
            <person name="Yang L."/>
            <person name="Yao Z."/>
            <person name="Ying F."/>
            <person name="Zhai J."/>
            <person name="Zhou L."/>
            <person name="Zuber A."/>
            <person name="Denarie J."/>
            <person name="Dixon R.A."/>
            <person name="May G.D."/>
            <person name="Schwartz D.C."/>
            <person name="Rogers J."/>
            <person name="Quetier F."/>
            <person name="Town C.D."/>
            <person name="Roe B.A."/>
        </authorList>
    </citation>
    <scope>NUCLEOTIDE SEQUENCE [LARGE SCALE GENOMIC DNA]</scope>
    <source>
        <strain evidence="14">A17</strain>
        <strain evidence="15 16">cv. Jemalong A17</strain>
    </source>
</reference>
<dbReference type="GO" id="GO:0004497">
    <property type="term" value="F:monooxygenase activity"/>
    <property type="evidence" value="ECO:0007669"/>
    <property type="project" value="UniProtKB-KW"/>
</dbReference>
<dbReference type="PANTHER" id="PTHR47948:SF4">
    <property type="entry name" value="TRANS-CINNAMATE 4-MONOOXYGENASE"/>
    <property type="match status" value="1"/>
</dbReference>